<keyword evidence="2" id="KW-1185">Reference proteome</keyword>
<gene>
    <name evidence="1" type="ORF">IO99_18730</name>
</gene>
<dbReference type="STRING" id="318464.IO99_18730"/>
<sequence>MNFNIENLEELLINMNLDDRININKIPDIDLYMDQVIQLFENNLEHIKRNPTDKILTKTMINNYSKDKLLFQNKNKKYSKDHILLMILIYDLKQTLSIADIKKLFTPMVKILSEEKSNFDLSNIYNEYLSLKKNQIDKEKEFLTSIVNDTTNLCEKETTKNYEDYKKILLIILTLLNSASLNKRIAEKMIDTYFNE</sequence>
<evidence type="ECO:0008006" key="3">
    <source>
        <dbReference type="Google" id="ProtNLM"/>
    </source>
</evidence>
<name>A0A084J745_9CLOT</name>
<protein>
    <recommendedName>
        <fullName evidence="3">DUF1836 domain-containing protein</fullName>
    </recommendedName>
</protein>
<dbReference type="eggNOG" id="COG0789">
    <property type="taxonomic scope" value="Bacteria"/>
</dbReference>
<evidence type="ECO:0000313" key="2">
    <source>
        <dbReference type="Proteomes" id="UP000028542"/>
    </source>
</evidence>
<reference evidence="1 2" key="1">
    <citation type="submission" date="2014-07" db="EMBL/GenBank/DDBJ databases">
        <title>Draft genome of Clostridium sulfidigenes 113A isolated from sediments associated with methane hydrate from Krishna Godavari basin.</title>
        <authorList>
            <person name="Honkalas V.S."/>
            <person name="Dabir A.P."/>
            <person name="Arora P."/>
            <person name="Dhakephalkar P.K."/>
        </authorList>
    </citation>
    <scope>NUCLEOTIDE SEQUENCE [LARGE SCALE GENOMIC DNA]</scope>
    <source>
        <strain evidence="1 2">113A</strain>
    </source>
</reference>
<evidence type="ECO:0000313" key="1">
    <source>
        <dbReference type="EMBL" id="KEZ84779.1"/>
    </source>
</evidence>
<dbReference type="EMBL" id="JPMD01000074">
    <property type="protein sequence ID" value="KEZ84779.1"/>
    <property type="molecule type" value="Genomic_DNA"/>
</dbReference>
<dbReference type="RefSeq" id="WP_035135888.1">
    <property type="nucleotide sequence ID" value="NZ_JPMD01000074.1"/>
</dbReference>
<accession>A0A084J745</accession>
<dbReference type="Proteomes" id="UP000028542">
    <property type="component" value="Unassembled WGS sequence"/>
</dbReference>
<dbReference type="PANTHER" id="PTHR40056">
    <property type="entry name" value="HYPOTHETICAL CYTOSOLIC PROTEIN"/>
    <property type="match status" value="1"/>
</dbReference>
<dbReference type="PANTHER" id="PTHR40056:SF1">
    <property type="entry name" value="DUF1836 DOMAIN-CONTAINING PROTEIN"/>
    <property type="match status" value="1"/>
</dbReference>
<dbReference type="Pfam" id="PF08876">
    <property type="entry name" value="DUF1836"/>
    <property type="match status" value="1"/>
</dbReference>
<organism evidence="1 2">
    <name type="scientific">Clostridium sulfidigenes</name>
    <dbReference type="NCBI Taxonomy" id="318464"/>
    <lineage>
        <taxon>Bacteria</taxon>
        <taxon>Bacillati</taxon>
        <taxon>Bacillota</taxon>
        <taxon>Clostridia</taxon>
        <taxon>Eubacteriales</taxon>
        <taxon>Clostridiaceae</taxon>
        <taxon>Clostridium</taxon>
    </lineage>
</organism>
<dbReference type="AlphaFoldDB" id="A0A084J745"/>
<proteinExistence type="predicted"/>
<dbReference type="InterPro" id="IPR014975">
    <property type="entry name" value="DUF1836"/>
</dbReference>
<comment type="caution">
    <text evidence="1">The sequence shown here is derived from an EMBL/GenBank/DDBJ whole genome shotgun (WGS) entry which is preliminary data.</text>
</comment>